<keyword evidence="7" id="KW-0408">Iron</keyword>
<evidence type="ECO:0000256" key="5">
    <source>
        <dbReference type="ARBA" id="ARBA00022806"/>
    </source>
</evidence>
<reference evidence="16 17" key="1">
    <citation type="submission" date="2018-09" db="EMBL/GenBank/DDBJ databases">
        <title>Genome sequencing of Aeromonas veronii MS-17-88.</title>
        <authorList>
            <person name="Tekedar H.C."/>
            <person name="Arick M.A."/>
            <person name="Hsu C.-Y."/>
            <person name="Thrash A."/>
            <person name="Karsi A."/>
            <person name="Lawrence M.L."/>
            <person name="Abdelhamed H."/>
        </authorList>
    </citation>
    <scope>NUCLEOTIDE SEQUENCE [LARGE SCALE GENOMIC DNA]</scope>
    <source>
        <strain evidence="16 17">MS 17-88</strain>
    </source>
</reference>
<dbReference type="RefSeq" id="WP_120414307.1">
    <property type="nucleotide sequence ID" value="NZ_RAWX01000001.1"/>
</dbReference>
<dbReference type="SMART" id="SM00491">
    <property type="entry name" value="HELICc2"/>
    <property type="match status" value="1"/>
</dbReference>
<dbReference type="AlphaFoldDB" id="A0A3A9J4I5"/>
<dbReference type="FunFam" id="3.40.50.300:FF:000499">
    <property type="entry name" value="ATP-dependent DNA helicase"/>
    <property type="match status" value="1"/>
</dbReference>
<keyword evidence="4" id="KW-0378">Hydrolase</keyword>
<evidence type="ECO:0000313" key="16">
    <source>
        <dbReference type="EMBL" id="RKJ91756.1"/>
    </source>
</evidence>
<keyword evidence="5 16" id="KW-0347">Helicase</keyword>
<dbReference type="GO" id="GO:0046872">
    <property type="term" value="F:metal ion binding"/>
    <property type="evidence" value="ECO:0007669"/>
    <property type="project" value="UniProtKB-KW"/>
</dbReference>
<dbReference type="EMBL" id="RAWX01000001">
    <property type="protein sequence ID" value="RKJ91756.1"/>
    <property type="molecule type" value="Genomic_DNA"/>
</dbReference>
<evidence type="ECO:0000256" key="2">
    <source>
        <dbReference type="ARBA" id="ARBA00022723"/>
    </source>
</evidence>
<feature type="domain" description="Helicase ATP-binding" evidence="15">
    <location>
        <begin position="12"/>
        <end position="274"/>
    </location>
</feature>
<proteinExistence type="inferred from homology"/>
<evidence type="ECO:0000256" key="12">
    <source>
        <dbReference type="ARBA" id="ARBA00044969"/>
    </source>
</evidence>
<comment type="caution">
    <text evidence="16">The sequence shown here is derived from an EMBL/GenBank/DDBJ whole genome shotgun (WGS) entry which is preliminary data.</text>
</comment>
<sequence length="651" mass="71888">MTIQTLFKPDGPLASHIDGFKARAPQLEMAEAVARAIKSGGRLLVEAGTGTGKTYAYLVPALESGKRVVISTGSKNLQEQLFYRDLPTITGALSYTPPVALLKGRSNYLCIERMNRLLSESHLQKPEILNDLVKVKSWSTATDNGDVGDIPGLQENAEILAHVTSTNDNCLGRDCPYYDDCHLVVARRRAMDAQVVVINHHLFFADMAVKDTGFGELVPEAQVYVFDEAHQLPEIATNYFGKSVGSRTIQDLAQDIQLAYRAEAHDMAQLGKAADRLAIASQDLRLAFGVDGGRGNTRDMLRQPLWGQALARLNDAIGLCYEVLKLALGRGEQLDHAFERISELRTRLGEVLAVNQTGFSYWYDCSRLHFTLNLTPLSVAERFSAEVQRPEVAWVFTSATLTVDMRFDHFKAELGLAGSAELILDSPFDYGEQARLCVPRYLPEPNAFGRGEQLANLMIPLINKTPGGCFFLCTSHQVMRQVAEVLRREIGRTVLLQGEDNKQRLLKEFVENGRAVLVATSSFWEGIDVRGAALSCVIIDKLPFASPDDPLLKARVDDCKLKGGDPFAELQLPKAVIALKQGVGRLIRDRSDHGVLVICDPRMVNKPYGATFIKSLPAIPRTRELGTLGSFFDRTERGESVCRQITDLNNG</sequence>
<protein>
    <recommendedName>
        <fullName evidence="14">ATP-dependent DNA helicase YoaA</fullName>
        <ecNumber evidence="12">5.6.2.3</ecNumber>
    </recommendedName>
</protein>
<evidence type="ECO:0000256" key="9">
    <source>
        <dbReference type="ARBA" id="ARBA00023125"/>
    </source>
</evidence>
<evidence type="ECO:0000256" key="10">
    <source>
        <dbReference type="ARBA" id="ARBA00023235"/>
    </source>
</evidence>
<evidence type="ECO:0000313" key="17">
    <source>
        <dbReference type="Proteomes" id="UP000281725"/>
    </source>
</evidence>
<dbReference type="InterPro" id="IPR027417">
    <property type="entry name" value="P-loop_NTPase"/>
</dbReference>
<dbReference type="InterPro" id="IPR014013">
    <property type="entry name" value="Helic_SF1/SF2_ATP-bd_DinG/Rad3"/>
</dbReference>
<dbReference type="FunFam" id="3.40.50.300:FF:000466">
    <property type="entry name" value="ATP-dependent DNA helicase"/>
    <property type="match status" value="1"/>
</dbReference>
<keyword evidence="2" id="KW-0479">Metal-binding</keyword>
<keyword evidence="10" id="KW-0413">Isomerase</keyword>
<dbReference type="PANTHER" id="PTHR11472:SF34">
    <property type="entry name" value="REGULATOR OF TELOMERE ELONGATION HELICASE 1"/>
    <property type="match status" value="1"/>
</dbReference>
<gene>
    <name evidence="16" type="ORF">D6R50_03915</name>
</gene>
<dbReference type="InterPro" id="IPR006555">
    <property type="entry name" value="ATP-dep_Helicase_C"/>
</dbReference>
<evidence type="ECO:0000256" key="1">
    <source>
        <dbReference type="ARBA" id="ARBA00001966"/>
    </source>
</evidence>
<evidence type="ECO:0000256" key="8">
    <source>
        <dbReference type="ARBA" id="ARBA00023014"/>
    </source>
</evidence>
<dbReference type="PROSITE" id="PS51193">
    <property type="entry name" value="HELICASE_ATP_BIND_2"/>
    <property type="match status" value="1"/>
</dbReference>
<evidence type="ECO:0000256" key="14">
    <source>
        <dbReference type="ARBA" id="ARBA00071792"/>
    </source>
</evidence>
<keyword evidence="9" id="KW-0238">DNA-binding</keyword>
<dbReference type="GO" id="GO:0006281">
    <property type="term" value="P:DNA repair"/>
    <property type="evidence" value="ECO:0007669"/>
    <property type="project" value="TreeGrafter"/>
</dbReference>
<dbReference type="SUPFAM" id="SSF52540">
    <property type="entry name" value="P-loop containing nucleoside triphosphate hydrolases"/>
    <property type="match status" value="1"/>
</dbReference>
<evidence type="ECO:0000256" key="7">
    <source>
        <dbReference type="ARBA" id="ARBA00023004"/>
    </source>
</evidence>
<evidence type="ECO:0000256" key="6">
    <source>
        <dbReference type="ARBA" id="ARBA00022840"/>
    </source>
</evidence>
<dbReference type="GO" id="GO:0016818">
    <property type="term" value="F:hydrolase activity, acting on acid anhydrides, in phosphorus-containing anhydrides"/>
    <property type="evidence" value="ECO:0007669"/>
    <property type="project" value="InterPro"/>
</dbReference>
<evidence type="ECO:0000256" key="11">
    <source>
        <dbReference type="ARBA" id="ARBA00038058"/>
    </source>
</evidence>
<dbReference type="Pfam" id="PF13307">
    <property type="entry name" value="Helicase_C_2"/>
    <property type="match status" value="1"/>
</dbReference>
<dbReference type="InterPro" id="IPR045028">
    <property type="entry name" value="DinG/Rad3-like"/>
</dbReference>
<comment type="catalytic activity">
    <reaction evidence="13">
        <text>ATP + H2O = ADP + phosphate + H(+)</text>
        <dbReference type="Rhea" id="RHEA:13065"/>
        <dbReference type="ChEBI" id="CHEBI:15377"/>
        <dbReference type="ChEBI" id="CHEBI:15378"/>
        <dbReference type="ChEBI" id="CHEBI:30616"/>
        <dbReference type="ChEBI" id="CHEBI:43474"/>
        <dbReference type="ChEBI" id="CHEBI:456216"/>
        <dbReference type="EC" id="5.6.2.3"/>
    </reaction>
</comment>
<dbReference type="PANTHER" id="PTHR11472">
    <property type="entry name" value="DNA REPAIR DEAD HELICASE RAD3/XP-D SUBFAMILY MEMBER"/>
    <property type="match status" value="1"/>
</dbReference>
<dbReference type="GO" id="GO:0051536">
    <property type="term" value="F:iron-sulfur cluster binding"/>
    <property type="evidence" value="ECO:0007669"/>
    <property type="project" value="UniProtKB-KW"/>
</dbReference>
<dbReference type="Gene3D" id="3.40.50.300">
    <property type="entry name" value="P-loop containing nucleotide triphosphate hydrolases"/>
    <property type="match status" value="2"/>
</dbReference>
<dbReference type="Proteomes" id="UP000281725">
    <property type="component" value="Unassembled WGS sequence"/>
</dbReference>
<keyword evidence="3" id="KW-0547">Nucleotide-binding</keyword>
<dbReference type="GO" id="GO:0003677">
    <property type="term" value="F:DNA binding"/>
    <property type="evidence" value="ECO:0007669"/>
    <property type="project" value="UniProtKB-KW"/>
</dbReference>
<keyword evidence="8" id="KW-0411">Iron-sulfur</keyword>
<evidence type="ECO:0000259" key="15">
    <source>
        <dbReference type="PROSITE" id="PS51193"/>
    </source>
</evidence>
<evidence type="ECO:0000256" key="13">
    <source>
        <dbReference type="ARBA" id="ARBA00048954"/>
    </source>
</evidence>
<name>A0A3A9J4I5_AERVE</name>
<accession>A0A3A9J4I5</accession>
<dbReference type="EC" id="5.6.2.3" evidence="12"/>
<organism evidence="16 17">
    <name type="scientific">Aeromonas veronii</name>
    <dbReference type="NCBI Taxonomy" id="654"/>
    <lineage>
        <taxon>Bacteria</taxon>
        <taxon>Pseudomonadati</taxon>
        <taxon>Pseudomonadota</taxon>
        <taxon>Gammaproteobacteria</taxon>
        <taxon>Aeromonadales</taxon>
        <taxon>Aeromonadaceae</taxon>
        <taxon>Aeromonas</taxon>
    </lineage>
</organism>
<dbReference type="GO" id="GO:0005524">
    <property type="term" value="F:ATP binding"/>
    <property type="evidence" value="ECO:0007669"/>
    <property type="project" value="UniProtKB-KW"/>
</dbReference>
<dbReference type="InterPro" id="IPR011545">
    <property type="entry name" value="DEAD/DEAH_box_helicase_dom"/>
</dbReference>
<evidence type="ECO:0000256" key="3">
    <source>
        <dbReference type="ARBA" id="ARBA00022741"/>
    </source>
</evidence>
<evidence type="ECO:0000256" key="4">
    <source>
        <dbReference type="ARBA" id="ARBA00022801"/>
    </source>
</evidence>
<dbReference type="GO" id="GO:0043139">
    <property type="term" value="F:5'-3' DNA helicase activity"/>
    <property type="evidence" value="ECO:0007669"/>
    <property type="project" value="UniProtKB-EC"/>
</dbReference>
<comment type="cofactor">
    <cofactor evidence="1">
        <name>[4Fe-4S] cluster</name>
        <dbReference type="ChEBI" id="CHEBI:49883"/>
    </cofactor>
</comment>
<keyword evidence="6" id="KW-0067">ATP-binding</keyword>
<comment type="similarity">
    <text evidence="11">Belongs to the helicase family. DinG subfamily.</text>
</comment>
<dbReference type="Pfam" id="PF00270">
    <property type="entry name" value="DEAD"/>
    <property type="match status" value="1"/>
</dbReference>